<reference evidence="8 9" key="1">
    <citation type="journal article" date="2020" name="Nat. Commun.">
        <title>Donkey genomes provide new insights into domestication and selection for coat color.</title>
        <authorList>
            <person name="Wang"/>
            <person name="C."/>
            <person name="Li"/>
            <person name="H."/>
            <person name="Guo"/>
            <person name="Y."/>
            <person name="Huang"/>
            <person name="J."/>
            <person name="Sun"/>
            <person name="Y."/>
            <person name="Min"/>
            <person name="J."/>
            <person name="Wang"/>
            <person name="J."/>
            <person name="Fang"/>
            <person name="X."/>
            <person name="Zhao"/>
            <person name="Z."/>
            <person name="Wang"/>
            <person name="S."/>
            <person name="Zhang"/>
            <person name="Y."/>
            <person name="Liu"/>
            <person name="Q."/>
            <person name="Jiang"/>
            <person name="Q."/>
            <person name="Wang"/>
            <person name="X."/>
            <person name="Guo"/>
            <person name="Y."/>
            <person name="Yang"/>
            <person name="C."/>
            <person name="Wang"/>
            <person name="Y."/>
            <person name="Tian"/>
            <person name="F."/>
            <person name="Zhuang"/>
            <person name="G."/>
            <person name="Fan"/>
            <person name="Y."/>
            <person name="Gao"/>
            <person name="Q."/>
            <person name="Li"/>
            <person name="Y."/>
            <person name="Ju"/>
            <person name="Z."/>
            <person name="Li"/>
            <person name="J."/>
            <person name="Li"/>
            <person name="R."/>
            <person name="Hou"/>
            <person name="M."/>
            <person name="Yang"/>
            <person name="G."/>
            <person name="Liu"/>
            <person name="G."/>
            <person name="Liu"/>
            <person name="W."/>
            <person name="Guo"/>
            <person name="J."/>
            <person name="Pan"/>
            <person name="S."/>
            <person name="Fan"/>
            <person name="G."/>
            <person name="Zhang"/>
            <person name="W."/>
            <person name="Zhang"/>
            <person name="R."/>
            <person name="Yu"/>
            <person name="J."/>
            <person name="Zhang"/>
            <person name="X."/>
            <person name="Yin"/>
            <person name="Q."/>
            <person name="Ji"/>
            <person name="C."/>
            <person name="Jin"/>
            <person name="Y."/>
            <person name="Yue"/>
            <person name="G."/>
            <person name="Liu"/>
            <person name="M."/>
            <person name="Xu"/>
            <person name="J."/>
            <person name="Liu"/>
            <person name="S."/>
            <person name="Jordana"/>
            <person name="J."/>
            <person name="Noce"/>
            <person name="A."/>
            <person name="Amills"/>
            <person name="M."/>
            <person name="Wu"/>
            <person name="D.D."/>
            <person name="Li"/>
            <person name="S."/>
            <person name="Zhou"/>
            <person name="X. and Zhong"/>
            <person name="J."/>
        </authorList>
    </citation>
    <scope>NUCLEOTIDE SEQUENCE [LARGE SCALE GENOMIC DNA]</scope>
</reference>
<dbReference type="FunFam" id="2.60.40.10:FF:002313">
    <property type="entry name" value="T cell receptor alpha variable 18"/>
    <property type="match status" value="1"/>
</dbReference>
<dbReference type="PANTHER" id="PTHR19367:SF41">
    <property type="entry name" value="IG-LIKE DOMAIN-CONTAINING PROTEIN"/>
    <property type="match status" value="1"/>
</dbReference>
<evidence type="ECO:0000256" key="3">
    <source>
        <dbReference type="ARBA" id="ARBA00023170"/>
    </source>
</evidence>
<evidence type="ECO:0000313" key="8">
    <source>
        <dbReference type="Ensembl" id="ENSEASP00005051667.1"/>
    </source>
</evidence>
<evidence type="ECO:0000256" key="5">
    <source>
        <dbReference type="ARBA" id="ARBA00043266"/>
    </source>
</evidence>
<evidence type="ECO:0000259" key="7">
    <source>
        <dbReference type="PROSITE" id="PS50835"/>
    </source>
</evidence>
<dbReference type="InterPro" id="IPR013783">
    <property type="entry name" value="Ig-like_fold"/>
</dbReference>
<sequence length="152" mass="16394">MLSASCSGLVLLLILRGTNGDSVTQTEGPIVLLEGTRLTLNCTYQSIYSVSLFWYVQYQNKEPELLLKSSSENQEVDNRGFQAKLVKSDSSFHLQKPSVQMSDSAVYYCALRDTVRGTQGELSTNPEGAGGSGCGSPGTLPVLEASSKCFQL</sequence>
<feature type="chain" id="PRO_5040318506" description="Ig-like domain-containing protein" evidence="6">
    <location>
        <begin position="21"/>
        <end position="152"/>
    </location>
</feature>
<keyword evidence="3" id="KW-0675">Receptor</keyword>
<dbReference type="Pfam" id="PF07686">
    <property type="entry name" value="V-set"/>
    <property type="match status" value="1"/>
</dbReference>
<keyword evidence="5" id="KW-0391">Immunity</keyword>
<keyword evidence="4" id="KW-0393">Immunoglobulin domain</keyword>
<dbReference type="InterPro" id="IPR051287">
    <property type="entry name" value="TCR_variable_region"/>
</dbReference>
<evidence type="ECO:0000313" key="9">
    <source>
        <dbReference type="Proteomes" id="UP000694387"/>
    </source>
</evidence>
<keyword evidence="9" id="KW-1185">Reference proteome</keyword>
<dbReference type="InterPro" id="IPR013106">
    <property type="entry name" value="Ig_V-set"/>
</dbReference>
<feature type="domain" description="Ig-like" evidence="7">
    <location>
        <begin position="21"/>
        <end position="123"/>
    </location>
</feature>
<keyword evidence="5" id="KW-1279">T cell receptor</keyword>
<dbReference type="PANTHER" id="PTHR19367">
    <property type="entry name" value="T-CELL RECEPTOR ALPHA CHAIN V REGION"/>
    <property type="match status" value="1"/>
</dbReference>
<dbReference type="GeneTree" id="ENSGT00940000163502"/>
<organism evidence="8 9">
    <name type="scientific">Equus asinus</name>
    <name type="common">Donkey</name>
    <name type="synonym">Equus africanus asinus</name>
    <dbReference type="NCBI Taxonomy" id="9793"/>
    <lineage>
        <taxon>Eukaryota</taxon>
        <taxon>Metazoa</taxon>
        <taxon>Chordata</taxon>
        <taxon>Craniata</taxon>
        <taxon>Vertebrata</taxon>
        <taxon>Euteleostomi</taxon>
        <taxon>Mammalia</taxon>
        <taxon>Eutheria</taxon>
        <taxon>Laurasiatheria</taxon>
        <taxon>Perissodactyla</taxon>
        <taxon>Equidae</taxon>
        <taxon>Equus</taxon>
    </lineage>
</organism>
<dbReference type="SMART" id="SM00406">
    <property type="entry name" value="IGv"/>
    <property type="match status" value="1"/>
</dbReference>
<dbReference type="InterPro" id="IPR007110">
    <property type="entry name" value="Ig-like_dom"/>
</dbReference>
<dbReference type="InterPro" id="IPR036179">
    <property type="entry name" value="Ig-like_dom_sf"/>
</dbReference>
<proteinExistence type="predicted"/>
<dbReference type="Proteomes" id="UP000694387">
    <property type="component" value="Chromosome 2"/>
</dbReference>
<dbReference type="Ensembl" id="ENSEAST00005054964.1">
    <property type="protein sequence ID" value="ENSEASP00005051667.1"/>
    <property type="gene ID" value="ENSEASG00005026030.1"/>
</dbReference>
<dbReference type="PROSITE" id="PS50835">
    <property type="entry name" value="IG_LIKE"/>
    <property type="match status" value="1"/>
</dbReference>
<reference evidence="8" key="2">
    <citation type="submission" date="2025-08" db="UniProtKB">
        <authorList>
            <consortium name="Ensembl"/>
        </authorList>
    </citation>
    <scope>IDENTIFICATION</scope>
</reference>
<keyword evidence="2" id="KW-1064">Adaptive immunity</keyword>
<dbReference type="InterPro" id="IPR003599">
    <property type="entry name" value="Ig_sub"/>
</dbReference>
<dbReference type="SMART" id="SM00409">
    <property type="entry name" value="IG"/>
    <property type="match status" value="1"/>
</dbReference>
<keyword evidence="1 6" id="KW-0732">Signal</keyword>
<evidence type="ECO:0000256" key="2">
    <source>
        <dbReference type="ARBA" id="ARBA00023130"/>
    </source>
</evidence>
<evidence type="ECO:0000256" key="4">
    <source>
        <dbReference type="ARBA" id="ARBA00023319"/>
    </source>
</evidence>
<reference evidence="8" key="3">
    <citation type="submission" date="2025-09" db="UniProtKB">
        <authorList>
            <consortium name="Ensembl"/>
        </authorList>
    </citation>
    <scope>IDENTIFICATION</scope>
</reference>
<feature type="signal peptide" evidence="6">
    <location>
        <begin position="1"/>
        <end position="20"/>
    </location>
</feature>
<evidence type="ECO:0000256" key="1">
    <source>
        <dbReference type="ARBA" id="ARBA00022729"/>
    </source>
</evidence>
<dbReference type="Gene3D" id="2.60.40.10">
    <property type="entry name" value="Immunoglobulins"/>
    <property type="match status" value="1"/>
</dbReference>
<dbReference type="SUPFAM" id="SSF48726">
    <property type="entry name" value="Immunoglobulin"/>
    <property type="match status" value="1"/>
</dbReference>
<accession>A0A9L0JNW3</accession>
<name>A0A9L0JNW3_EQUAS</name>
<evidence type="ECO:0000256" key="6">
    <source>
        <dbReference type="SAM" id="SignalP"/>
    </source>
</evidence>
<dbReference type="GO" id="GO:0002250">
    <property type="term" value="P:adaptive immune response"/>
    <property type="evidence" value="ECO:0007669"/>
    <property type="project" value="UniProtKB-KW"/>
</dbReference>
<protein>
    <recommendedName>
        <fullName evidence="7">Ig-like domain-containing protein</fullName>
    </recommendedName>
</protein>
<dbReference type="GO" id="GO:0042101">
    <property type="term" value="C:T cell receptor complex"/>
    <property type="evidence" value="ECO:0007669"/>
    <property type="project" value="UniProtKB-KW"/>
</dbReference>
<dbReference type="AlphaFoldDB" id="A0A9L0JNW3"/>